<dbReference type="SUPFAM" id="SSF51658">
    <property type="entry name" value="Xylose isomerase-like"/>
    <property type="match status" value="1"/>
</dbReference>
<geneLocation type="plasmid" evidence="3 4">
    <name>unnamed2</name>
</geneLocation>
<dbReference type="Gene3D" id="3.20.20.150">
    <property type="entry name" value="Divalent-metal-dependent TIM barrel enzymes"/>
    <property type="match status" value="1"/>
</dbReference>
<dbReference type="PANTHER" id="PTHR12110:SF41">
    <property type="entry name" value="INOSOSE DEHYDRATASE"/>
    <property type="match status" value="1"/>
</dbReference>
<protein>
    <submittedName>
        <fullName evidence="3">TIM barrel protein</fullName>
    </submittedName>
</protein>
<name>A0A6P1NQE3_9MICC</name>
<evidence type="ECO:0000259" key="2">
    <source>
        <dbReference type="Pfam" id="PF01261"/>
    </source>
</evidence>
<keyword evidence="4" id="KW-1185">Reference proteome</keyword>
<dbReference type="Proteomes" id="UP000464186">
    <property type="component" value="Plasmid unnamed2"/>
</dbReference>
<keyword evidence="3" id="KW-0614">Plasmid</keyword>
<evidence type="ECO:0000256" key="1">
    <source>
        <dbReference type="ARBA" id="ARBA00023277"/>
    </source>
</evidence>
<gene>
    <name evidence="3" type="ORF">GU243_24060</name>
</gene>
<dbReference type="PANTHER" id="PTHR12110">
    <property type="entry name" value="HYDROXYPYRUVATE ISOMERASE"/>
    <property type="match status" value="1"/>
</dbReference>
<dbReference type="EMBL" id="CP047900">
    <property type="protein sequence ID" value="QHK22636.1"/>
    <property type="molecule type" value="Genomic_DNA"/>
</dbReference>
<dbReference type="InterPro" id="IPR050312">
    <property type="entry name" value="IolE/XylAMocC-like"/>
</dbReference>
<evidence type="ECO:0000313" key="4">
    <source>
        <dbReference type="Proteomes" id="UP000464186"/>
    </source>
</evidence>
<sequence length="290" mass="31154">MTSSIASQLAAAPISWGVCEAENWGFQLSPERVFQEMKDLGIKATEFGPRGFLPIDPQPRAEMLRRFALTAIGGFFPSVLHQEGQDPLPAIEDELDAFEAAGATVLVISADSGAVSYDEKQELTDAQWKVFGANLEEAIKRAADRGIRAVLHPHVGTMIESAAAVRRLLNDTGADICLDTGHLLIGGTDPLELVREFASRVGHAHLKDVNADLARQVGRGERGFTDGVKAGMFVPLGQGDCRIAEIVAELQTVKYAGWYVMEQDTILSAEPEGEGPAGDVRASVDFLLGL</sequence>
<dbReference type="InterPro" id="IPR013022">
    <property type="entry name" value="Xyl_isomerase-like_TIM-brl"/>
</dbReference>
<accession>A0A6P1NQE3</accession>
<reference evidence="3 4" key="1">
    <citation type="submission" date="2020-01" db="EMBL/GenBank/DDBJ databases">
        <title>Pseudarthrobacter psychrotolerans sp. nov., isolated from antarctic soil.</title>
        <authorList>
            <person name="Shin Y."/>
            <person name="Park W."/>
        </authorList>
    </citation>
    <scope>NUCLEOTIDE SEQUENCE [LARGE SCALE GENOMIC DNA]</scope>
    <source>
        <strain evidence="3 4">YJ56</strain>
        <plasmid evidence="3 4">unnamed2</plasmid>
    </source>
</reference>
<keyword evidence="1" id="KW-0119">Carbohydrate metabolism</keyword>
<feature type="domain" description="Xylose isomerase-like TIM barrel" evidence="2">
    <location>
        <begin position="34"/>
        <end position="275"/>
    </location>
</feature>
<organism evidence="3 4">
    <name type="scientific">Pseudarthrobacter psychrotolerans</name>
    <dbReference type="NCBI Taxonomy" id="2697569"/>
    <lineage>
        <taxon>Bacteria</taxon>
        <taxon>Bacillati</taxon>
        <taxon>Actinomycetota</taxon>
        <taxon>Actinomycetes</taxon>
        <taxon>Micrococcales</taxon>
        <taxon>Micrococcaceae</taxon>
        <taxon>Pseudarthrobacter</taxon>
    </lineage>
</organism>
<dbReference type="InterPro" id="IPR036237">
    <property type="entry name" value="Xyl_isomerase-like_sf"/>
</dbReference>
<evidence type="ECO:0000313" key="3">
    <source>
        <dbReference type="EMBL" id="QHK22636.1"/>
    </source>
</evidence>
<proteinExistence type="predicted"/>
<dbReference type="Pfam" id="PF01261">
    <property type="entry name" value="AP_endonuc_2"/>
    <property type="match status" value="1"/>
</dbReference>
<dbReference type="AlphaFoldDB" id="A0A6P1NQE3"/>
<dbReference type="KEGG" id="psey:GU243_24060"/>